<dbReference type="OrthoDB" id="654211at2759"/>
<dbReference type="SMART" id="SM00355">
    <property type="entry name" value="ZnF_C2H2"/>
    <property type="match status" value="3"/>
</dbReference>
<dbReference type="PROSITE" id="PS00028">
    <property type="entry name" value="ZINC_FINGER_C2H2_1"/>
    <property type="match status" value="3"/>
</dbReference>
<dbReference type="OMA" id="GLECITT"/>
<dbReference type="Pfam" id="PF13912">
    <property type="entry name" value="zf-C2H2_6"/>
    <property type="match status" value="3"/>
</dbReference>
<dbReference type="PROSITE" id="PS50157">
    <property type="entry name" value="ZINC_FINGER_C2H2_2"/>
    <property type="match status" value="3"/>
</dbReference>
<dbReference type="Gramene" id="Ma04_t16640.1">
    <property type="protein sequence ID" value="Ma04_p16640.1"/>
    <property type="gene ID" value="Ma04_g16640"/>
</dbReference>
<feature type="domain" description="C2H2-type" evidence="2">
    <location>
        <begin position="4"/>
        <end position="31"/>
    </location>
</feature>
<protein>
    <submittedName>
        <fullName evidence="3">(wild Malaysian banana) hypothetical protein</fullName>
    </submittedName>
</protein>
<dbReference type="SUPFAM" id="SSF57667">
    <property type="entry name" value="beta-beta-alpha zinc fingers"/>
    <property type="match status" value="1"/>
</dbReference>
<evidence type="ECO:0000313" key="3">
    <source>
        <dbReference type="EMBL" id="CAG1842331.1"/>
    </source>
</evidence>
<evidence type="ECO:0000259" key="2">
    <source>
        <dbReference type="PROSITE" id="PS50157"/>
    </source>
</evidence>
<dbReference type="Proteomes" id="UP000012960">
    <property type="component" value="Unplaced"/>
</dbReference>
<keyword evidence="1" id="KW-0479">Metal-binding</keyword>
<dbReference type="PANTHER" id="PTHR46326:SF2">
    <property type="entry name" value="ZINC FINGER PROTEIN ZAT1-RELATED"/>
    <property type="match status" value="1"/>
</dbReference>
<keyword evidence="1" id="KW-0863">Zinc-finger</keyword>
<dbReference type="InParanoid" id="A0A804IQG5"/>
<dbReference type="AlphaFoldDB" id="A0A804IQG5"/>
<reference evidence="4" key="2">
    <citation type="submission" date="2021-05" db="UniProtKB">
        <authorList>
            <consortium name="EnsemblPlants"/>
        </authorList>
    </citation>
    <scope>IDENTIFICATION</scope>
    <source>
        <strain evidence="4">subsp. malaccensis</strain>
    </source>
</reference>
<proteinExistence type="predicted"/>
<name>A0A804IQG5_MUSAM</name>
<gene>
    <name evidence="3" type="ORF">GSMUA_121260.1</name>
</gene>
<sequence length="326" mass="35623">MVRHRCRFCRRRFSGGRALADHMRSHVTSASKMARQAFPSPSASSSSFPVAAEDGPAVAVAYRLRENPRKSFRLADSEFSTPGAAAEGVAGGSYSVVQDGESDAESSFRRRFGRPRLQEDAFADARPVSSISNTSTEEDVARCLMLLSRDARPKSEARGHQSNGCVEANGDQVEAIYYDDEVVEKKDPPVATRSRRKKTRYQCSTCRKFFRSYQALGGHRASHKRVGLECITTADADADAADREPMLFDCPYCYRVFSSGQALGGHKRSHLSSAIDVATKVPALLPPPQLSALAINDDFIDLNVPAPLEEEPDHSALSVATEFASK</sequence>
<dbReference type="PANTHER" id="PTHR46326">
    <property type="entry name" value="ZINC FINGER PROTEIN ZAT1-RELATED"/>
    <property type="match status" value="1"/>
</dbReference>
<feature type="domain" description="C2H2-type" evidence="2">
    <location>
        <begin position="201"/>
        <end position="223"/>
    </location>
</feature>
<accession>A0A804IQG5</accession>
<dbReference type="GO" id="GO:0008270">
    <property type="term" value="F:zinc ion binding"/>
    <property type="evidence" value="ECO:0007669"/>
    <property type="project" value="UniProtKB-KW"/>
</dbReference>
<dbReference type="GO" id="GO:0006355">
    <property type="term" value="P:regulation of DNA-templated transcription"/>
    <property type="evidence" value="ECO:0007669"/>
    <property type="project" value="InterPro"/>
</dbReference>
<dbReference type="Gene3D" id="3.30.160.60">
    <property type="entry name" value="Classic Zinc Finger"/>
    <property type="match status" value="1"/>
</dbReference>
<dbReference type="InterPro" id="IPR036236">
    <property type="entry name" value="Znf_C2H2_sf"/>
</dbReference>
<dbReference type="InterPro" id="IPR013087">
    <property type="entry name" value="Znf_C2H2_type"/>
</dbReference>
<evidence type="ECO:0000313" key="4">
    <source>
        <dbReference type="EnsemblPlants" id="Ma04_p16640.1"/>
    </source>
</evidence>
<organism evidence="4 5">
    <name type="scientific">Musa acuminata subsp. malaccensis</name>
    <name type="common">Wild banana</name>
    <name type="synonym">Musa malaccensis</name>
    <dbReference type="NCBI Taxonomy" id="214687"/>
    <lineage>
        <taxon>Eukaryota</taxon>
        <taxon>Viridiplantae</taxon>
        <taxon>Streptophyta</taxon>
        <taxon>Embryophyta</taxon>
        <taxon>Tracheophyta</taxon>
        <taxon>Spermatophyta</taxon>
        <taxon>Magnoliopsida</taxon>
        <taxon>Liliopsida</taxon>
        <taxon>Zingiberales</taxon>
        <taxon>Musaceae</taxon>
        <taxon>Musa</taxon>
    </lineage>
</organism>
<evidence type="ECO:0000256" key="1">
    <source>
        <dbReference type="PROSITE-ProRule" id="PRU00042"/>
    </source>
</evidence>
<reference evidence="3" key="1">
    <citation type="submission" date="2021-03" db="EMBL/GenBank/DDBJ databases">
        <authorList>
            <consortium name="Genoscope - CEA"/>
            <person name="William W."/>
        </authorList>
    </citation>
    <scope>NUCLEOTIDE SEQUENCE</scope>
    <source>
        <strain evidence="3">Doubled-haploid Pahang</strain>
    </source>
</reference>
<keyword evidence="1" id="KW-0862">Zinc</keyword>
<evidence type="ECO:0000313" key="5">
    <source>
        <dbReference type="Proteomes" id="UP000012960"/>
    </source>
</evidence>
<dbReference type="EMBL" id="HG996469">
    <property type="protein sequence ID" value="CAG1842331.1"/>
    <property type="molecule type" value="Genomic_DNA"/>
</dbReference>
<feature type="domain" description="C2H2-type" evidence="2">
    <location>
        <begin position="248"/>
        <end position="275"/>
    </location>
</feature>
<dbReference type="InterPro" id="IPR044303">
    <property type="entry name" value="ZAT1/4/9"/>
</dbReference>
<keyword evidence="5" id="KW-1185">Reference proteome</keyword>
<dbReference type="EnsemblPlants" id="Ma04_t16640.1">
    <property type="protein sequence ID" value="Ma04_p16640.1"/>
    <property type="gene ID" value="Ma04_g16640"/>
</dbReference>